<evidence type="ECO:0000313" key="2">
    <source>
        <dbReference type="EMBL" id="SCF39741.1"/>
    </source>
</evidence>
<proteinExistence type="predicted"/>
<gene>
    <name evidence="2" type="ORF">GA0070563_11159</name>
</gene>
<protein>
    <submittedName>
        <fullName evidence="2">Uncharacterized protein</fullName>
    </submittedName>
</protein>
<feature type="region of interest" description="Disordered" evidence="1">
    <location>
        <begin position="83"/>
        <end position="103"/>
    </location>
</feature>
<dbReference type="AlphaFoldDB" id="A0A1C5A3S9"/>
<dbReference type="Proteomes" id="UP000183585">
    <property type="component" value="Unassembled WGS sequence"/>
</dbReference>
<feature type="compositionally biased region" description="Low complexity" evidence="1">
    <location>
        <begin position="94"/>
        <end position="103"/>
    </location>
</feature>
<feature type="compositionally biased region" description="Pro residues" evidence="1">
    <location>
        <begin position="83"/>
        <end position="93"/>
    </location>
</feature>
<sequence length="103" mass="11028">MTHHLPPADPAALRPGAILLVDGCASPQFGGDRSLMLRLVSVSDQPTYHGWCWVTGYQLDGRGDAVARREVYVLRAGLHVQRPAPPAVAPAPRRPVAAGRTRG</sequence>
<reference evidence="3" key="1">
    <citation type="submission" date="2016-06" db="EMBL/GenBank/DDBJ databases">
        <authorList>
            <person name="Varghese N."/>
            <person name="Submissions Spin"/>
        </authorList>
    </citation>
    <scope>NUCLEOTIDE SEQUENCE [LARGE SCALE GENOMIC DNA]</scope>
    <source>
        <strain evidence="3">DSM 43168</strain>
    </source>
</reference>
<evidence type="ECO:0000313" key="3">
    <source>
        <dbReference type="Proteomes" id="UP000183585"/>
    </source>
</evidence>
<evidence type="ECO:0000256" key="1">
    <source>
        <dbReference type="SAM" id="MobiDB-lite"/>
    </source>
</evidence>
<accession>A0A1C5A3S9</accession>
<organism evidence="2 3">
    <name type="scientific">Micromonospora carbonacea</name>
    <dbReference type="NCBI Taxonomy" id="47853"/>
    <lineage>
        <taxon>Bacteria</taxon>
        <taxon>Bacillati</taxon>
        <taxon>Actinomycetota</taxon>
        <taxon>Actinomycetes</taxon>
        <taxon>Micromonosporales</taxon>
        <taxon>Micromonosporaceae</taxon>
        <taxon>Micromonospora</taxon>
    </lineage>
</organism>
<keyword evidence="3" id="KW-1185">Reference proteome</keyword>
<dbReference type="EMBL" id="FMCT01000011">
    <property type="protein sequence ID" value="SCF39741.1"/>
    <property type="molecule type" value="Genomic_DNA"/>
</dbReference>
<dbReference type="RefSeq" id="WP_083302848.1">
    <property type="nucleotide sequence ID" value="NZ_FMCT01000011.1"/>
</dbReference>
<name>A0A1C5A3S9_9ACTN</name>